<evidence type="ECO:0000313" key="5">
    <source>
        <dbReference type="EMBL" id="GAA1266813.1"/>
    </source>
</evidence>
<keyword evidence="3" id="KW-1284">Encapsulin nanocompartment</keyword>
<dbReference type="InterPro" id="IPR051429">
    <property type="entry name" value="Encapsulin_nc"/>
</dbReference>
<comment type="subcellular location">
    <subcellularLocation>
        <location evidence="1">Encapsulin nanocompartment</location>
    </subcellularLocation>
</comment>
<dbReference type="PANTHER" id="PTHR37165">
    <property type="entry name" value="PEPTIDASE U56 FAMILY"/>
    <property type="match status" value="1"/>
</dbReference>
<name>A0ABP4HHM0_9ACTN</name>
<dbReference type="InterPro" id="IPR007544">
    <property type="entry name" value="ENCAP"/>
</dbReference>
<dbReference type="RefSeq" id="WP_344445681.1">
    <property type="nucleotide sequence ID" value="NZ_BAAALF010000179.1"/>
</dbReference>
<dbReference type="NCBIfam" id="NF041155">
    <property type="entry name" value="encap_f1"/>
    <property type="match status" value="1"/>
</dbReference>
<evidence type="ECO:0000256" key="4">
    <source>
        <dbReference type="ARBA" id="ARBA00050023"/>
    </source>
</evidence>
<sequence length="271" mass="28815">MNNLHRDLAPVSTAAWAEIEEEARRTFTLHLAGRRVVDLAGPAGFDLAAVGSGHLREIQPLVPGSQARARTALPVVELRVPFTLDRQAVDDVERGSQDSDWQPVKDAARTIAQAEDAAVFDGWPAAGITGVRTGSDNPPIELPADVTEYPDAVSRALTTLRLAGVDGPYALLLGAAAYTAVNDTSNHGYPVRQHLARVVTGEIIWAPALEGAVVLSTRGGDFELHLGQDLSIGYLAHDASTVQLYLQESLTFALHSPEAAVTLTAQAPRPV</sequence>
<evidence type="ECO:0000256" key="2">
    <source>
        <dbReference type="ARBA" id="ARBA00033743"/>
    </source>
</evidence>
<dbReference type="Gene3D" id="3.30.2400.30">
    <property type="match status" value="1"/>
</dbReference>
<evidence type="ECO:0000313" key="6">
    <source>
        <dbReference type="Proteomes" id="UP001500037"/>
    </source>
</evidence>
<comment type="caution">
    <text evidence="5">The sequence shown here is derived from an EMBL/GenBank/DDBJ whole genome shotgun (WGS) entry which is preliminary data.</text>
</comment>
<reference evidence="6" key="1">
    <citation type="journal article" date="2019" name="Int. J. Syst. Evol. Microbiol.">
        <title>The Global Catalogue of Microorganisms (GCM) 10K type strain sequencing project: providing services to taxonomists for standard genome sequencing and annotation.</title>
        <authorList>
            <consortium name="The Broad Institute Genomics Platform"/>
            <consortium name="The Broad Institute Genome Sequencing Center for Infectious Disease"/>
            <person name="Wu L."/>
            <person name="Ma J."/>
        </authorList>
    </citation>
    <scope>NUCLEOTIDE SEQUENCE [LARGE SCALE GENOMIC DNA]</scope>
    <source>
        <strain evidence="6">JCM 13004</strain>
    </source>
</reference>
<keyword evidence="6" id="KW-1185">Reference proteome</keyword>
<evidence type="ECO:0000256" key="1">
    <source>
        <dbReference type="ARBA" id="ARBA00033738"/>
    </source>
</evidence>
<dbReference type="Proteomes" id="UP001500037">
    <property type="component" value="Unassembled WGS sequence"/>
</dbReference>
<dbReference type="EMBL" id="BAAALF010000179">
    <property type="protein sequence ID" value="GAA1266813.1"/>
    <property type="molecule type" value="Genomic_DNA"/>
</dbReference>
<gene>
    <name evidence="5" type="ORF">GCM10009665_64690</name>
</gene>
<evidence type="ECO:0000256" key="3">
    <source>
        <dbReference type="ARBA" id="ARBA00033787"/>
    </source>
</evidence>
<protein>
    <recommendedName>
        <fullName evidence="4">Type 1 encapsulin shell protein</fullName>
    </recommendedName>
</protein>
<dbReference type="Gene3D" id="3.30.2320.10">
    <property type="entry name" value="hypothetical protein PF0899 domain"/>
    <property type="match status" value="1"/>
</dbReference>
<dbReference type="PIRSF" id="PIRSF019254">
    <property type="entry name" value="CFP29"/>
    <property type="match status" value="1"/>
</dbReference>
<accession>A0ABP4HHM0</accession>
<comment type="similarity">
    <text evidence="2">Belongs to the encapsulin family. Family 1 subfamily.</text>
</comment>
<organism evidence="5 6">
    <name type="scientific">Kitasatospora nipponensis</name>
    <dbReference type="NCBI Taxonomy" id="258049"/>
    <lineage>
        <taxon>Bacteria</taxon>
        <taxon>Bacillati</taxon>
        <taxon>Actinomycetota</taxon>
        <taxon>Actinomycetes</taxon>
        <taxon>Kitasatosporales</taxon>
        <taxon>Streptomycetaceae</taxon>
        <taxon>Kitasatospora</taxon>
    </lineage>
</organism>
<proteinExistence type="inferred from homology"/>
<dbReference type="Pfam" id="PF04454">
    <property type="entry name" value="Linocin_M18"/>
    <property type="match status" value="1"/>
</dbReference>
<dbReference type="PANTHER" id="PTHR37165:SF1">
    <property type="entry name" value="TYPE 1 ENCAPSULIN SHELL PROTEIN"/>
    <property type="match status" value="1"/>
</dbReference>